<comment type="caution">
    <text evidence="1">The sequence shown here is derived from an EMBL/GenBank/DDBJ whole genome shotgun (WGS) entry which is preliminary data.</text>
</comment>
<organism evidence="1">
    <name type="scientific">Methanobacterium veterum</name>
    <dbReference type="NCBI Taxonomy" id="408577"/>
    <lineage>
        <taxon>Archaea</taxon>
        <taxon>Methanobacteriati</taxon>
        <taxon>Methanobacteriota</taxon>
        <taxon>Methanomada group</taxon>
        <taxon>Methanobacteria</taxon>
        <taxon>Methanobacteriales</taxon>
        <taxon>Methanobacteriaceae</taxon>
        <taxon>Methanobacterium</taxon>
    </lineage>
</organism>
<reference evidence="1" key="1">
    <citation type="submission" date="2022-12" db="EMBL/GenBank/DDBJ databases">
        <title>Reclassification of two methanogenic archaea species isolated from the Kolyma lowland permafrost.</title>
        <authorList>
            <person name="Trubitsyn V.E."/>
            <person name="Rivkina E.M."/>
            <person name="Shcherbakova V.A."/>
        </authorList>
    </citation>
    <scope>NUCLEOTIDE SEQUENCE</scope>
    <source>
        <strain evidence="1">MK4</strain>
    </source>
</reference>
<accession>A0A9E5A858</accession>
<dbReference type="AlphaFoldDB" id="A0A9E5A858"/>
<dbReference type="RefSeq" id="WP_269221214.1">
    <property type="nucleotide sequence ID" value="NZ_JAPVES010000030.1"/>
</dbReference>
<dbReference type="EMBL" id="JAPVES010000030">
    <property type="protein sequence ID" value="MCZ3374142.1"/>
    <property type="molecule type" value="Genomic_DNA"/>
</dbReference>
<evidence type="ECO:0000313" key="1">
    <source>
        <dbReference type="EMBL" id="MCZ3374142.1"/>
    </source>
</evidence>
<sequence length="41" mass="4907">MSYDVNSVFPLRERHAKNARYLVITQNMEKHVVEEIICMQI</sequence>
<name>A0A9E5A858_9EURY</name>
<proteinExistence type="predicted"/>
<protein>
    <submittedName>
        <fullName evidence="1">Uncharacterized protein</fullName>
    </submittedName>
</protein>
<gene>
    <name evidence="1" type="ORF">O3H35_15950</name>
</gene>
<dbReference type="Proteomes" id="UP001074446">
    <property type="component" value="Unassembled WGS sequence"/>
</dbReference>